<keyword evidence="3" id="KW-1185">Reference proteome</keyword>
<evidence type="ECO:0000259" key="1">
    <source>
        <dbReference type="Pfam" id="PF07238"/>
    </source>
</evidence>
<dbReference type="Pfam" id="PF07238">
    <property type="entry name" value="PilZ"/>
    <property type="match status" value="1"/>
</dbReference>
<evidence type="ECO:0000313" key="2">
    <source>
        <dbReference type="EMBL" id="MEC4723728.1"/>
    </source>
</evidence>
<accession>A0ABU6JJ46</accession>
<dbReference type="Gene3D" id="2.40.10.220">
    <property type="entry name" value="predicted glycosyltransferase like domains"/>
    <property type="match status" value="1"/>
</dbReference>
<dbReference type="EMBL" id="JAWIIV010000072">
    <property type="protein sequence ID" value="MEC4723728.1"/>
    <property type="molecule type" value="Genomic_DNA"/>
</dbReference>
<feature type="domain" description="PilZ" evidence="1">
    <location>
        <begin position="8"/>
        <end position="107"/>
    </location>
</feature>
<reference evidence="2 3" key="1">
    <citation type="submission" date="2023-10" db="EMBL/GenBank/DDBJ databases">
        <title>Noviherbaspirillum sp. CPCC 100848 genome assembly.</title>
        <authorList>
            <person name="Li X.Y."/>
            <person name="Fang X.M."/>
        </authorList>
    </citation>
    <scope>NUCLEOTIDE SEQUENCE [LARGE SCALE GENOMIC DNA]</scope>
    <source>
        <strain evidence="2 3">CPCC 100848</strain>
    </source>
</reference>
<evidence type="ECO:0000313" key="3">
    <source>
        <dbReference type="Proteomes" id="UP001352263"/>
    </source>
</evidence>
<proteinExistence type="predicted"/>
<sequence>MYLSPAIEQRTHARRHFSFDAKVLMDDVGPYSVITVNVSRHGLGLLSQRPLAIGRNYAIAIAVPDSPRRINAWGTVVYCDSTPDGFHAGFQFLDMDAYSRACIDDLLTSHEGVR</sequence>
<name>A0ABU6JJ46_9BURK</name>
<organism evidence="2 3">
    <name type="scientific">Noviherbaspirillum album</name>
    <dbReference type="NCBI Taxonomy" id="3080276"/>
    <lineage>
        <taxon>Bacteria</taxon>
        <taxon>Pseudomonadati</taxon>
        <taxon>Pseudomonadota</taxon>
        <taxon>Betaproteobacteria</taxon>
        <taxon>Burkholderiales</taxon>
        <taxon>Oxalobacteraceae</taxon>
        <taxon>Noviherbaspirillum</taxon>
    </lineage>
</organism>
<dbReference type="Proteomes" id="UP001352263">
    <property type="component" value="Unassembled WGS sequence"/>
</dbReference>
<gene>
    <name evidence="2" type="ORF">RY831_31895</name>
</gene>
<protein>
    <submittedName>
        <fullName evidence="2">PilZ domain-containing protein</fullName>
    </submittedName>
</protein>
<dbReference type="RefSeq" id="WP_326510331.1">
    <property type="nucleotide sequence ID" value="NZ_JAWIIV010000072.1"/>
</dbReference>
<dbReference type="SUPFAM" id="SSF141371">
    <property type="entry name" value="PilZ domain-like"/>
    <property type="match status" value="1"/>
</dbReference>
<comment type="caution">
    <text evidence="2">The sequence shown here is derived from an EMBL/GenBank/DDBJ whole genome shotgun (WGS) entry which is preliminary data.</text>
</comment>
<dbReference type="InterPro" id="IPR009875">
    <property type="entry name" value="PilZ_domain"/>
</dbReference>